<comment type="cofactor">
    <cofactor evidence="1">
        <name>Mg(2+)</name>
        <dbReference type="ChEBI" id="CHEBI:18420"/>
    </cofactor>
</comment>
<keyword evidence="6" id="KW-1185">Reference proteome</keyword>
<feature type="domain" description="Nudix hydrolase" evidence="4">
    <location>
        <begin position="1"/>
        <end position="119"/>
    </location>
</feature>
<name>A0A512DV28_9PROT</name>
<sequence length="131" mass="14729">MNGDRILMIRQYRFLPNALSWEIPGGTVEPGEDPAVSAQRECLEETGVLCEDLNPLITYWPGLDNVDNETTIYSCIKSRQVHPFQPNPSEVVEIAWMPLMDVMGMVMGGEIKDVFTQTAMLSFAYSRLRSG</sequence>
<comment type="caution">
    <text evidence="5">The sequence shown here is derived from an EMBL/GenBank/DDBJ whole genome shotgun (WGS) entry which is preliminary data.</text>
</comment>
<dbReference type="PROSITE" id="PS51462">
    <property type="entry name" value="NUDIX"/>
    <property type="match status" value="1"/>
</dbReference>
<reference evidence="5 6" key="1">
    <citation type="submission" date="2019-07" db="EMBL/GenBank/DDBJ databases">
        <title>Whole genome shotgun sequence of Skermanella aerolata NBRC 106429.</title>
        <authorList>
            <person name="Hosoyama A."/>
            <person name="Uohara A."/>
            <person name="Ohji S."/>
            <person name="Ichikawa N."/>
        </authorList>
    </citation>
    <scope>NUCLEOTIDE SEQUENCE [LARGE SCALE GENOMIC DNA]</scope>
    <source>
        <strain evidence="5 6">NBRC 106429</strain>
    </source>
</reference>
<dbReference type="PANTHER" id="PTHR43222:SF2">
    <property type="entry name" value="NUDIX HYDROLASE 23, CHLOROPLASTIC"/>
    <property type="match status" value="1"/>
</dbReference>
<dbReference type="GO" id="GO:0016787">
    <property type="term" value="F:hydrolase activity"/>
    <property type="evidence" value="ECO:0007669"/>
    <property type="project" value="UniProtKB-KW"/>
</dbReference>
<evidence type="ECO:0000256" key="2">
    <source>
        <dbReference type="ARBA" id="ARBA00022801"/>
    </source>
</evidence>
<dbReference type="Gene3D" id="3.90.79.10">
    <property type="entry name" value="Nucleoside Triphosphate Pyrophosphohydrolase"/>
    <property type="match status" value="1"/>
</dbReference>
<organism evidence="5 6">
    <name type="scientific">Skermanella aerolata</name>
    <dbReference type="NCBI Taxonomy" id="393310"/>
    <lineage>
        <taxon>Bacteria</taxon>
        <taxon>Pseudomonadati</taxon>
        <taxon>Pseudomonadota</taxon>
        <taxon>Alphaproteobacteria</taxon>
        <taxon>Rhodospirillales</taxon>
        <taxon>Azospirillaceae</taxon>
        <taxon>Skermanella</taxon>
    </lineage>
</organism>
<protein>
    <recommendedName>
        <fullName evidence="4">Nudix hydrolase domain-containing protein</fullName>
    </recommendedName>
</protein>
<dbReference type="Proteomes" id="UP000321523">
    <property type="component" value="Unassembled WGS sequence"/>
</dbReference>
<evidence type="ECO:0000259" key="4">
    <source>
        <dbReference type="PROSITE" id="PS51462"/>
    </source>
</evidence>
<accession>A0A512DV28</accession>
<dbReference type="SUPFAM" id="SSF55811">
    <property type="entry name" value="Nudix"/>
    <property type="match status" value="1"/>
</dbReference>
<dbReference type="AlphaFoldDB" id="A0A512DV28"/>
<keyword evidence="3" id="KW-0460">Magnesium</keyword>
<dbReference type="Pfam" id="PF00293">
    <property type="entry name" value="NUDIX"/>
    <property type="match status" value="1"/>
</dbReference>
<dbReference type="PANTHER" id="PTHR43222">
    <property type="entry name" value="NUDIX HYDROLASE 23"/>
    <property type="match status" value="1"/>
</dbReference>
<dbReference type="EMBL" id="BJYZ01000021">
    <property type="protein sequence ID" value="GEO40324.1"/>
    <property type="molecule type" value="Genomic_DNA"/>
</dbReference>
<keyword evidence="2" id="KW-0378">Hydrolase</keyword>
<dbReference type="InterPro" id="IPR000086">
    <property type="entry name" value="NUDIX_hydrolase_dom"/>
</dbReference>
<dbReference type="InterPro" id="IPR020476">
    <property type="entry name" value="Nudix_hydrolase"/>
</dbReference>
<evidence type="ECO:0000313" key="5">
    <source>
        <dbReference type="EMBL" id="GEO40324.1"/>
    </source>
</evidence>
<gene>
    <name evidence="5" type="ORF">SAE02_44720</name>
</gene>
<evidence type="ECO:0000256" key="3">
    <source>
        <dbReference type="ARBA" id="ARBA00022842"/>
    </source>
</evidence>
<evidence type="ECO:0000256" key="1">
    <source>
        <dbReference type="ARBA" id="ARBA00001946"/>
    </source>
</evidence>
<dbReference type="InterPro" id="IPR015797">
    <property type="entry name" value="NUDIX_hydrolase-like_dom_sf"/>
</dbReference>
<evidence type="ECO:0000313" key="6">
    <source>
        <dbReference type="Proteomes" id="UP000321523"/>
    </source>
</evidence>
<dbReference type="CDD" id="cd03424">
    <property type="entry name" value="NUDIX_ADPRase_Nudt5_UGPPase_Nudt14"/>
    <property type="match status" value="1"/>
</dbReference>
<dbReference type="PRINTS" id="PR00502">
    <property type="entry name" value="NUDIXFAMILY"/>
</dbReference>
<proteinExistence type="predicted"/>